<dbReference type="RefSeq" id="WP_336559302.1">
    <property type="nucleotide sequence ID" value="NZ_JBBAYM010000648.1"/>
</dbReference>
<sequence>LMAFIWPTLPNRGTRQTVLGRWDSLRNAGYALGINPDGHLEFWVGNGAEVDYVTSELPLLPKVWYFVAVSYDRASGRAELYQEG</sequence>
<name>A0ABU8GW88_9ACTN</name>
<dbReference type="Proteomes" id="UP001365781">
    <property type="component" value="Unassembled WGS sequence"/>
</dbReference>
<dbReference type="EMBL" id="JBBAYM010000648">
    <property type="protein sequence ID" value="MEI5617457.1"/>
    <property type="molecule type" value="Genomic_DNA"/>
</dbReference>
<gene>
    <name evidence="1" type="ORF">WB403_51080</name>
</gene>
<feature type="non-terminal residue" evidence="1">
    <location>
        <position position="1"/>
    </location>
</feature>
<protein>
    <submittedName>
        <fullName evidence="1">LamG-like jellyroll fold domain-containing protein</fullName>
    </submittedName>
</protein>
<organism evidence="1 2">
    <name type="scientific">Streptomyces brasiliscabiei</name>
    <dbReference type="NCBI Taxonomy" id="2736302"/>
    <lineage>
        <taxon>Bacteria</taxon>
        <taxon>Bacillati</taxon>
        <taxon>Actinomycetota</taxon>
        <taxon>Actinomycetes</taxon>
        <taxon>Kitasatosporales</taxon>
        <taxon>Streptomycetaceae</taxon>
        <taxon>Streptomyces</taxon>
    </lineage>
</organism>
<accession>A0ABU8GW88</accession>
<comment type="caution">
    <text evidence="1">The sequence shown here is derived from an EMBL/GenBank/DDBJ whole genome shotgun (WGS) entry which is preliminary data.</text>
</comment>
<feature type="non-terminal residue" evidence="1">
    <location>
        <position position="84"/>
    </location>
</feature>
<reference evidence="1 2" key="1">
    <citation type="submission" date="2024-03" db="EMBL/GenBank/DDBJ databases">
        <title>First Report of Pectobacterium brasiliscabiei causing potato scab in china.</title>
        <authorList>
            <person name="Handique U."/>
        </authorList>
    </citation>
    <scope>NUCLEOTIDE SEQUENCE [LARGE SCALE GENOMIC DNA]</scope>
    <source>
        <strain evidence="1 2">ZRIMU1503</strain>
    </source>
</reference>
<evidence type="ECO:0000313" key="2">
    <source>
        <dbReference type="Proteomes" id="UP001365781"/>
    </source>
</evidence>
<dbReference type="Gene3D" id="2.60.120.200">
    <property type="match status" value="1"/>
</dbReference>
<dbReference type="SUPFAM" id="SSF49899">
    <property type="entry name" value="Concanavalin A-like lectins/glucanases"/>
    <property type="match status" value="1"/>
</dbReference>
<dbReference type="Pfam" id="PF13385">
    <property type="entry name" value="Laminin_G_3"/>
    <property type="match status" value="1"/>
</dbReference>
<keyword evidence="2" id="KW-1185">Reference proteome</keyword>
<evidence type="ECO:0000313" key="1">
    <source>
        <dbReference type="EMBL" id="MEI5617457.1"/>
    </source>
</evidence>
<dbReference type="InterPro" id="IPR013320">
    <property type="entry name" value="ConA-like_dom_sf"/>
</dbReference>
<proteinExistence type="predicted"/>